<dbReference type="GO" id="GO:0006103">
    <property type="term" value="P:2-oxoglutarate metabolic process"/>
    <property type="evidence" value="ECO:0007669"/>
    <property type="project" value="TreeGrafter"/>
</dbReference>
<evidence type="ECO:0000256" key="15">
    <source>
        <dbReference type="PIRSR" id="PIRSR000350-4"/>
    </source>
</evidence>
<keyword evidence="6 16" id="KW-0285">Flavoprotein</keyword>
<proteinExistence type="inferred from homology"/>
<reference evidence="19" key="1">
    <citation type="submission" date="2019-07" db="EMBL/GenBank/DDBJ databases">
        <title>Genomic Encyclopedia of Type Strains, Phase IV (KMG-IV): sequencing the most valuable type-strain genomes for metagenomic binning, comparative biology and taxonomic classification.</title>
        <authorList>
            <person name="Goeker M."/>
        </authorList>
    </citation>
    <scope>NUCLEOTIDE SEQUENCE</scope>
    <source>
        <strain evidence="19">DSM 44596</strain>
    </source>
</reference>
<protein>
    <recommendedName>
        <fullName evidence="4 16">Dihydrolipoyl dehydrogenase</fullName>
        <ecNumber evidence="3 16">1.8.1.4</ecNumber>
    </recommendedName>
</protein>
<dbReference type="InterPro" id="IPR006258">
    <property type="entry name" value="Lipoamide_DH"/>
</dbReference>
<dbReference type="GO" id="GO:0005737">
    <property type="term" value="C:cytoplasm"/>
    <property type="evidence" value="ECO:0007669"/>
    <property type="project" value="UniProtKB-SubCell"/>
</dbReference>
<dbReference type="InterPro" id="IPR016156">
    <property type="entry name" value="FAD/NAD-linked_Rdtase_dimer_sf"/>
</dbReference>
<dbReference type="PROSITE" id="PS00076">
    <property type="entry name" value="PYRIDINE_REDOX_1"/>
    <property type="match status" value="1"/>
</dbReference>
<dbReference type="FunFam" id="3.30.390.30:FF:000001">
    <property type="entry name" value="Dihydrolipoyl dehydrogenase"/>
    <property type="match status" value="1"/>
</dbReference>
<dbReference type="InterPro" id="IPR036188">
    <property type="entry name" value="FAD/NAD-bd_sf"/>
</dbReference>
<evidence type="ECO:0000256" key="2">
    <source>
        <dbReference type="ARBA" id="ARBA00007532"/>
    </source>
</evidence>
<keyword evidence="7 14" id="KW-0274">FAD</keyword>
<dbReference type="InterPro" id="IPR001100">
    <property type="entry name" value="Pyr_nuc-diS_OxRdtase"/>
</dbReference>
<dbReference type="PRINTS" id="PR00368">
    <property type="entry name" value="FADPNR"/>
</dbReference>
<dbReference type="InterPro" id="IPR012999">
    <property type="entry name" value="Pyr_OxRdtase_I_AS"/>
</dbReference>
<feature type="binding site" evidence="14">
    <location>
        <begin position="170"/>
        <end position="172"/>
    </location>
    <ligand>
        <name>FAD</name>
        <dbReference type="ChEBI" id="CHEBI:57692"/>
    </ligand>
</feature>
<evidence type="ECO:0000256" key="10">
    <source>
        <dbReference type="ARBA" id="ARBA00023157"/>
    </source>
</evidence>
<keyword evidence="8 16" id="KW-0560">Oxidoreductase</keyword>
<feature type="domain" description="FAD/NAD(P)-binding" evidence="18">
    <location>
        <begin position="32"/>
        <end position="354"/>
    </location>
</feature>
<name>A0A652YW47_NOCGL</name>
<dbReference type="Gene3D" id="3.50.50.60">
    <property type="entry name" value="FAD/NAD(P)-binding domain"/>
    <property type="match status" value="2"/>
</dbReference>
<keyword evidence="11 16" id="KW-0676">Redox-active center</keyword>
<dbReference type="SUPFAM" id="SSF51905">
    <property type="entry name" value="FAD/NAD(P)-binding domain"/>
    <property type="match status" value="1"/>
</dbReference>
<feature type="binding site" evidence="14">
    <location>
        <position position="78"/>
    </location>
    <ligand>
        <name>FAD</name>
        <dbReference type="ChEBI" id="CHEBI:57692"/>
    </ligand>
</feature>
<comment type="similarity">
    <text evidence="2 16">Belongs to the class-I pyridine nucleotide-disulfide oxidoreductase family.</text>
</comment>
<feature type="disulfide bond" description="Redox-active" evidence="15">
    <location>
        <begin position="69"/>
        <end position="74"/>
    </location>
</feature>
<keyword evidence="5" id="KW-0963">Cytoplasm</keyword>
<evidence type="ECO:0000256" key="1">
    <source>
        <dbReference type="ARBA" id="ARBA00004496"/>
    </source>
</evidence>
<evidence type="ECO:0000313" key="19">
    <source>
        <dbReference type="EMBL" id="TYQ07923.1"/>
    </source>
</evidence>
<keyword evidence="9 14" id="KW-0520">NAD</keyword>
<dbReference type="PIRSF" id="PIRSF000350">
    <property type="entry name" value="Mercury_reductase_MerA"/>
    <property type="match status" value="1"/>
</dbReference>
<keyword evidence="10" id="KW-1015">Disulfide bond</keyword>
<comment type="miscellaneous">
    <text evidence="16">The active site is a redox-active disulfide bond.</text>
</comment>
<evidence type="ECO:0000256" key="7">
    <source>
        <dbReference type="ARBA" id="ARBA00022827"/>
    </source>
</evidence>
<evidence type="ECO:0000256" key="11">
    <source>
        <dbReference type="ARBA" id="ARBA00023284"/>
    </source>
</evidence>
<sequence length="494" mass="52453">MPQKFGLLAGKATIRGQENDAGLPCYIVTSHYDVVVLGAGPGGYVAAIRAAQLGLSTAIIEQKYWGGVCLNVGCIPSKALLRNAELAHIFTKEAKTFGMSGDVSFDFGSAFDRSRKVADGRVKGIHFLMKKNKIAEFDGKGTFADANTINVELSKGGTETITFDNAIIATGSYTKLLPGTSLSENVVTYEEQILTRDLPGSILIVGAGAIGMEFGYVLKNYGVDVTIVEFLDRALPNEDADVSKEIAKQYKKLGVTIKTGAAVQSISDDGSKVSVSIKDNKSGEIETVVVDKVLQSVGFAPRVEGFGLENTGVALTDRGAIAIDDYMRTNVENIFAIGDVTAKLQLAHVAEAQAVVAAETIGGADTQTLGDYRMMPRATFCQPQVASFGLTEEQAKAEGYDIKVANFPFAANGKAHGLGDPTGFVKLIADTTHGELLGGHLIGPDVSELLPELTLAQKWDLTVNELARNVHTHPTLSEALQEAIHGLAGHMINF</sequence>
<dbReference type="EC" id="1.8.1.4" evidence="3 16"/>
<dbReference type="EMBL" id="VNIQ01000001">
    <property type="protein sequence ID" value="TYQ07923.1"/>
    <property type="molecule type" value="Genomic_DNA"/>
</dbReference>
<dbReference type="InterPro" id="IPR023753">
    <property type="entry name" value="FAD/NAD-binding_dom"/>
</dbReference>
<gene>
    <name evidence="19" type="ORF">FNL38_101290</name>
</gene>
<feature type="binding site" evidence="14">
    <location>
        <position position="229"/>
    </location>
    <ligand>
        <name>NAD(+)</name>
        <dbReference type="ChEBI" id="CHEBI:57540"/>
    </ligand>
</feature>
<feature type="active site" description="Proton acceptor" evidence="13">
    <location>
        <position position="473"/>
    </location>
</feature>
<comment type="caution">
    <text evidence="19">The sequence shown here is derived from an EMBL/GenBank/DDBJ whole genome shotgun (WGS) entry which is preliminary data.</text>
</comment>
<comment type="cofactor">
    <cofactor evidence="14 16">
        <name>FAD</name>
        <dbReference type="ChEBI" id="CHEBI:57692"/>
    </cofactor>
    <text evidence="14 16">Binds 1 FAD per subunit.</text>
</comment>
<feature type="domain" description="Pyridine nucleotide-disulphide oxidoreductase dimerisation" evidence="17">
    <location>
        <begin position="375"/>
        <end position="483"/>
    </location>
</feature>
<evidence type="ECO:0000256" key="6">
    <source>
        <dbReference type="ARBA" id="ARBA00022630"/>
    </source>
</evidence>
<dbReference type="AlphaFoldDB" id="A0A652YW47"/>
<comment type="subcellular location">
    <subcellularLocation>
        <location evidence="1">Cytoplasm</location>
    </subcellularLocation>
</comment>
<dbReference type="Pfam" id="PF02852">
    <property type="entry name" value="Pyr_redox_dim"/>
    <property type="match status" value="1"/>
</dbReference>
<evidence type="ECO:0000256" key="8">
    <source>
        <dbReference type="ARBA" id="ARBA00023002"/>
    </source>
</evidence>
<dbReference type="PANTHER" id="PTHR22912">
    <property type="entry name" value="DISULFIDE OXIDOREDUCTASE"/>
    <property type="match status" value="1"/>
</dbReference>
<evidence type="ECO:0000259" key="18">
    <source>
        <dbReference type="Pfam" id="PF07992"/>
    </source>
</evidence>
<dbReference type="PRINTS" id="PR00411">
    <property type="entry name" value="PNDRDTASEI"/>
</dbReference>
<evidence type="ECO:0000256" key="13">
    <source>
        <dbReference type="PIRSR" id="PIRSR000350-2"/>
    </source>
</evidence>
<feature type="binding site" evidence="14">
    <location>
        <position position="298"/>
    </location>
    <ligand>
        <name>NAD(+)</name>
        <dbReference type="ChEBI" id="CHEBI:57540"/>
    </ligand>
</feature>
<accession>A0A652YW47</accession>
<dbReference type="PANTHER" id="PTHR22912:SF217">
    <property type="entry name" value="DIHYDROLIPOYL DEHYDROGENASE"/>
    <property type="match status" value="1"/>
</dbReference>
<dbReference type="NCBIfam" id="TIGR01350">
    <property type="entry name" value="lipoamide_DH"/>
    <property type="match status" value="1"/>
</dbReference>
<evidence type="ECO:0000256" key="4">
    <source>
        <dbReference type="ARBA" id="ARBA00016961"/>
    </source>
</evidence>
<comment type="catalytic activity">
    <reaction evidence="12 16">
        <text>N(6)-[(R)-dihydrolipoyl]-L-lysyl-[protein] + NAD(+) = N(6)-[(R)-lipoyl]-L-lysyl-[protein] + NADH + H(+)</text>
        <dbReference type="Rhea" id="RHEA:15045"/>
        <dbReference type="Rhea" id="RHEA-COMP:10474"/>
        <dbReference type="Rhea" id="RHEA-COMP:10475"/>
        <dbReference type="ChEBI" id="CHEBI:15378"/>
        <dbReference type="ChEBI" id="CHEBI:57540"/>
        <dbReference type="ChEBI" id="CHEBI:57945"/>
        <dbReference type="ChEBI" id="CHEBI:83099"/>
        <dbReference type="ChEBI" id="CHEBI:83100"/>
        <dbReference type="EC" id="1.8.1.4"/>
    </reaction>
</comment>
<feature type="binding site" evidence="14">
    <location>
        <position position="339"/>
    </location>
    <ligand>
        <name>FAD</name>
        <dbReference type="ChEBI" id="CHEBI:57692"/>
    </ligand>
</feature>
<keyword evidence="14" id="KW-0547">Nucleotide-binding</keyword>
<evidence type="ECO:0000256" key="14">
    <source>
        <dbReference type="PIRSR" id="PIRSR000350-3"/>
    </source>
</evidence>
<dbReference type="InterPro" id="IPR004099">
    <property type="entry name" value="Pyr_nucl-diS_OxRdtase_dimer"/>
</dbReference>
<dbReference type="GO" id="GO:0004148">
    <property type="term" value="F:dihydrolipoyl dehydrogenase (NADH) activity"/>
    <property type="evidence" value="ECO:0007669"/>
    <property type="project" value="UniProtKB-EC"/>
</dbReference>
<evidence type="ECO:0000259" key="17">
    <source>
        <dbReference type="Pfam" id="PF02852"/>
    </source>
</evidence>
<dbReference type="GO" id="GO:0050660">
    <property type="term" value="F:flavin adenine dinucleotide binding"/>
    <property type="evidence" value="ECO:0007669"/>
    <property type="project" value="InterPro"/>
</dbReference>
<dbReference type="SUPFAM" id="SSF55424">
    <property type="entry name" value="FAD/NAD-linked reductases, dimerisation (C-terminal) domain"/>
    <property type="match status" value="1"/>
</dbReference>
<evidence type="ECO:0000256" key="9">
    <source>
        <dbReference type="ARBA" id="ARBA00023027"/>
    </source>
</evidence>
<feature type="binding site" evidence="14">
    <location>
        <begin position="206"/>
        <end position="213"/>
    </location>
    <ligand>
        <name>NAD(+)</name>
        <dbReference type="ChEBI" id="CHEBI:57540"/>
    </ligand>
</feature>
<evidence type="ECO:0000256" key="3">
    <source>
        <dbReference type="ARBA" id="ARBA00012608"/>
    </source>
</evidence>
<organism evidence="19">
    <name type="scientific">Nocardia globerula</name>
    <dbReference type="NCBI Taxonomy" id="1818"/>
    <lineage>
        <taxon>Bacteria</taxon>
        <taxon>Bacillati</taxon>
        <taxon>Actinomycetota</taxon>
        <taxon>Actinomycetes</taxon>
        <taxon>Mycobacteriales</taxon>
        <taxon>Nocardiaceae</taxon>
        <taxon>Nocardia</taxon>
    </lineage>
</organism>
<feature type="binding site" evidence="14">
    <location>
        <position position="141"/>
    </location>
    <ligand>
        <name>FAD</name>
        <dbReference type="ChEBI" id="CHEBI:57692"/>
    </ligand>
</feature>
<evidence type="ECO:0000256" key="16">
    <source>
        <dbReference type="RuleBase" id="RU003692"/>
    </source>
</evidence>
<dbReference type="InterPro" id="IPR050151">
    <property type="entry name" value="Class-I_Pyr_Nuc-Dis_Oxidored"/>
</dbReference>
<evidence type="ECO:0000256" key="12">
    <source>
        <dbReference type="ARBA" id="ARBA00049187"/>
    </source>
</evidence>
<evidence type="ECO:0000256" key="5">
    <source>
        <dbReference type="ARBA" id="ARBA00022490"/>
    </source>
</evidence>
<dbReference type="Pfam" id="PF07992">
    <property type="entry name" value="Pyr_redox_2"/>
    <property type="match status" value="1"/>
</dbReference>
<dbReference type="Gene3D" id="3.30.390.30">
    <property type="match status" value="1"/>
</dbReference>